<proteinExistence type="predicted"/>
<dbReference type="EMBL" id="LYUB02000026">
    <property type="protein sequence ID" value="OVF04688.1"/>
    <property type="molecule type" value="Genomic_DNA"/>
</dbReference>
<name>A0AA91SZP6_CLALS</name>
<evidence type="ECO:0000313" key="3">
    <source>
        <dbReference type="Proteomes" id="UP000195602"/>
    </source>
</evidence>
<organism evidence="2 3">
    <name type="scientific">Clavispora lusitaniae</name>
    <name type="common">Candida lusitaniae</name>
    <dbReference type="NCBI Taxonomy" id="36911"/>
    <lineage>
        <taxon>Eukaryota</taxon>
        <taxon>Fungi</taxon>
        <taxon>Dikarya</taxon>
        <taxon>Ascomycota</taxon>
        <taxon>Saccharomycotina</taxon>
        <taxon>Pichiomycetes</taxon>
        <taxon>Metschnikowiaceae</taxon>
        <taxon>Clavispora</taxon>
    </lineage>
</organism>
<dbReference type="Proteomes" id="UP000195602">
    <property type="component" value="Unassembled WGS sequence"/>
</dbReference>
<evidence type="ECO:0000313" key="2">
    <source>
        <dbReference type="EMBL" id="OVF04688.1"/>
    </source>
</evidence>
<reference evidence="2 3" key="1">
    <citation type="submission" date="2017-04" db="EMBL/GenBank/DDBJ databases">
        <title>Draft genome of the yeast Clavispora lusitaniae type strain CBS 6936.</title>
        <authorList>
            <person name="Durrens P."/>
            <person name="Klopp C."/>
            <person name="Biteau N."/>
            <person name="Fitton-Ouhabi V."/>
            <person name="Dementhon K."/>
            <person name="Accoceberry I."/>
            <person name="Sherman D.J."/>
            <person name="Noel T."/>
        </authorList>
    </citation>
    <scope>NUCLEOTIDE SEQUENCE [LARGE SCALE GENOMIC DNA]</scope>
    <source>
        <strain evidence="2 3">CBS 6936</strain>
    </source>
</reference>
<evidence type="ECO:0000259" key="1">
    <source>
        <dbReference type="Pfam" id="PF12657"/>
    </source>
</evidence>
<dbReference type="InterPro" id="IPR024761">
    <property type="entry name" value="TFIIIC_delta_N"/>
</dbReference>
<accession>A0AA91SZP6</accession>
<dbReference type="AlphaFoldDB" id="A0AA91SZP6"/>
<dbReference type="Pfam" id="PF12657">
    <property type="entry name" value="TFIIIC_delta"/>
    <property type="match status" value="1"/>
</dbReference>
<comment type="caution">
    <text evidence="2">The sequence shown here is derived from an EMBL/GenBank/DDBJ whole genome shotgun (WGS) entry which is preliminary data.</text>
</comment>
<gene>
    <name evidence="2" type="ORF">A9F13_26g00407</name>
</gene>
<protein>
    <recommendedName>
        <fullName evidence="1">Transcription factor IIIC 90kDa subunit N-terminal domain-containing protein</fullName>
    </recommendedName>
</protein>
<dbReference type="KEGG" id="clus:A9F13_26g00407"/>
<feature type="domain" description="Transcription factor IIIC 90kDa subunit N-terminal" evidence="1">
    <location>
        <begin position="22"/>
        <end position="442"/>
    </location>
</feature>
<sequence length="724" mass="81901">MIKSIRVQRATVGTGILEPLQCSKNSQIAVNNSDHITIVEPKLPLLHQCVSCKSSKGQMINTLDASALYDVRTIFHVDNLESLGLQIFSRILIEDGESSFSFGRIAEPMIVGHKWSPLVESRKDCYLGVLLNTGEVLVLARDTLDASKYEVKFRSFTSILDQMKISQERLTSEGDIIIPNSLYLKLKINSFDFGQTSDGRLFLCLSHESNEISIHELSEGLPTLETFDCGGLCTKQVWSQASQQLFYLLNDNSIHMVPLDVNGRLKAPPQELKSASRFLVSQMQFIDKVQSLLVADTQRAVLVDENGLHSAVDLPYRSVISGMPIIETLEATLVHVAYESGKSCMIEVSSDRKLTLKPASSTWTSFLNNVLYKYQLKVLKEQNKAPSKVFQPYWTDNLEANFYNYGTQIMASSGVLVSVYSLAPKNVIHHEIKSKMEFSVSFLPLKDLSSSWNHPELNVTSLSFLHGMFMQDVNGLPQITQAVIDGSGSAEKDVIDYIKDWKRKHLGNPRDISLNTHEHESFHKALTTDFRNNMDVKTLQRVYSLNTSLMRTFNSILKKRASKLFSEYIVELADEQDVIGQKLRQQLARIILDYAKEPIYREHDMDIFISSTFAMVLGIEYLPDVNRTITLSSELCTESFNLEATKPLPDDFLKFAKSTTGHKWPRCELSFLPILTLLNKSDELELQRYSSYDGSQSIILRDMYKVLDYCIYTGNRTFSTKIGV</sequence>